<feature type="non-terminal residue" evidence="1">
    <location>
        <position position="1"/>
    </location>
</feature>
<dbReference type="CTD" id="9828387"/>
<reference evidence="1" key="1">
    <citation type="submission" date="2017-08" db="EMBL/GenBank/DDBJ databases">
        <authorList>
            <person name="de Groot N.N."/>
        </authorList>
    </citation>
    <scope>NUCLEOTIDE SEQUENCE [LARGE SCALE GENOMIC DNA]</scope>
    <source>
        <strain evidence="1">PX439</strain>
    </source>
</reference>
<proteinExistence type="predicted"/>
<dbReference type="Pfam" id="PF05205">
    <property type="entry name" value="COMPASS-Shg1"/>
    <property type="match status" value="1"/>
</dbReference>
<dbReference type="HOGENOM" id="CLU_2063588_0_0_1"/>
<feature type="non-terminal residue" evidence="1">
    <location>
        <position position="118"/>
    </location>
</feature>
<comment type="caution">
    <text evidence="1">The sequence shown here is derived from an EMBL/GenBank/DDBJ whole genome shotgun (WGS) entry which is preliminary data.</text>
</comment>
<dbReference type="eggNOG" id="ENOG502TID5">
    <property type="taxonomic scope" value="Eukaryota"/>
</dbReference>
<dbReference type="KEGG" id="crq:GCK72_014146"/>
<gene>
    <name evidence="1" type="ORF">FL82_03852</name>
</gene>
<keyword evidence="2" id="KW-1185">Reference proteome</keyword>
<sequence length="118" mass="13911">MSGTDIDKKSIVAKVDMELKKGGTFDKLRKQVTEQLKNSEMLQRIEKEALDNVDEIVNTSNLTREEIQRKIRGYIDSHHKMRNDINRQTRDELNKPSVRDKLREEIEQKVTKQLEDMV</sequence>
<dbReference type="InterPro" id="IPR055264">
    <property type="entry name" value="BOD1/SHG1_dom"/>
</dbReference>
<dbReference type="OMA" id="DFMNENA"/>
<evidence type="ECO:0000313" key="1">
    <source>
        <dbReference type="EMBL" id="OZF98883.1"/>
    </source>
</evidence>
<accession>A0A261ALF6</accession>
<evidence type="ECO:0000313" key="2">
    <source>
        <dbReference type="Proteomes" id="UP000216624"/>
    </source>
</evidence>
<protein>
    <submittedName>
        <fullName evidence="1">Uncharacterized protein</fullName>
    </submittedName>
</protein>
<name>A0A261ALF6_CAERE</name>
<organism evidence="1 2">
    <name type="scientific">Caenorhabditis remanei</name>
    <name type="common">Caenorhabditis vulgaris</name>
    <dbReference type="NCBI Taxonomy" id="31234"/>
    <lineage>
        <taxon>Eukaryota</taxon>
        <taxon>Metazoa</taxon>
        <taxon>Ecdysozoa</taxon>
        <taxon>Nematoda</taxon>
        <taxon>Chromadorea</taxon>
        <taxon>Rhabditida</taxon>
        <taxon>Rhabditina</taxon>
        <taxon>Rhabditomorpha</taxon>
        <taxon>Rhabditoidea</taxon>
        <taxon>Rhabditidae</taxon>
        <taxon>Peloderinae</taxon>
        <taxon>Caenorhabditis</taxon>
    </lineage>
</organism>
<dbReference type="OrthoDB" id="5809159at2759"/>
<dbReference type="EMBL" id="NMWX01000006">
    <property type="protein sequence ID" value="OZF98883.1"/>
    <property type="molecule type" value="Genomic_DNA"/>
</dbReference>
<dbReference type="Proteomes" id="UP000216624">
    <property type="component" value="Unassembled WGS sequence"/>
</dbReference>